<dbReference type="RefSeq" id="WP_168520357.1">
    <property type="nucleotide sequence ID" value="NZ_JAAXLS010000034.1"/>
</dbReference>
<dbReference type="SUPFAM" id="SSF46785">
    <property type="entry name" value="Winged helix' DNA-binding domain"/>
    <property type="match status" value="1"/>
</dbReference>
<dbReference type="Gene3D" id="1.10.10.10">
    <property type="entry name" value="Winged helix-like DNA-binding domain superfamily/Winged helix DNA-binding domain"/>
    <property type="match status" value="1"/>
</dbReference>
<comment type="similarity">
    <text evidence="1">Belongs to the LysR transcriptional regulatory family.</text>
</comment>
<gene>
    <name evidence="4" type="ORF">HFP15_31165</name>
</gene>
<dbReference type="InterPro" id="IPR000847">
    <property type="entry name" value="LysR_HTH_N"/>
</dbReference>
<keyword evidence="5" id="KW-1185">Reference proteome</keyword>
<feature type="region of interest" description="Disordered" evidence="2">
    <location>
        <begin position="632"/>
        <end position="657"/>
    </location>
</feature>
<accession>A0ABX1JF32</accession>
<dbReference type="Proteomes" id="UP000715441">
    <property type="component" value="Unassembled WGS sequence"/>
</dbReference>
<dbReference type="Pfam" id="PF06527">
    <property type="entry name" value="TniQ"/>
    <property type="match status" value="1"/>
</dbReference>
<sequence length="891" mass="97060">MTGGIRTLPIRLAPLPGEAVDSWLEALAERLHTSIFDLFRSAGIATQWNTAKAHKPWVHHLDTEQLAAVGTATGVPADRLAGMTLDRYAGTGLIVDRPARPGSRPRWWRGLTGSRFCPRCLAENGNRWMLSWRLAWSFACTRHHILLRDTCPACESRHFWIRIQPPDSPYLGELGLALPQNSPHGKAPACTFSLEEADTISLAPDGPVTRAQHHIDAIITALLAARAASADLAPLLQNLDDLHAAARATLAALRTSAAPEPIAAIARSVLAEHGLPDHGHDRATGVAVGATAAHLMLATGPTAPDPAITTWLAHATAGGSKARLSQLLGQWDTASPKLQGALLKRIGPRLNPAIQLRYGTATSTPRRPRSGHGTTRAASLPGLFWRGWALRLNPLGHFDPLSYRQALSLLLQIAGLGDLDYTGARALLGQPPASGAVCAHFTKKLRQSGTWEPVLSALGQLARQLDEHPAPIDYGRRRRWRRISAADLNRVTWQAACTQIRYRSSERQERFARLRLIELLTGNHPYYLPDPLTLSPARDGEDYSAFVFALPAQLSTHLHEQAQGLLRRLHIDEPVIWEPPFDWVEDISWPGPHPDDIQIDELWSLAKAGLTRSAIATRLHTTPDHILLAAARHPQPSTPRHTSEPGKDIPRPVPPGDDDLRGYVNQGLSSGQIAHLTGCSHQLISTRLINSGIGPPVPGEVLRTLNPAWLREQYEDKHRPFTDIAADLGIPPSDLARHARKLGIATRRGVAAHKHVLADHGGPDAFPTTIWTLFNSRGAEQRIRRFLAIPGHPNLNHAAEHLGVRKASLTLQVQQLERALGAILLEAACDSRGMALTPAGETFVQEILPVLDILDQAELTRADHARAATRDPLAPTCDGKRVHGQAGPIAR</sequence>
<proteinExistence type="inferred from homology"/>
<dbReference type="EMBL" id="JAAXLS010000034">
    <property type="protein sequence ID" value="NKQ57335.1"/>
    <property type="molecule type" value="Genomic_DNA"/>
</dbReference>
<organism evidence="4 5">
    <name type="scientific">Amycolatopsis acididurans</name>
    <dbReference type="NCBI Taxonomy" id="2724524"/>
    <lineage>
        <taxon>Bacteria</taxon>
        <taxon>Bacillati</taxon>
        <taxon>Actinomycetota</taxon>
        <taxon>Actinomycetes</taxon>
        <taxon>Pseudonocardiales</taxon>
        <taxon>Pseudonocardiaceae</taxon>
        <taxon>Amycolatopsis</taxon>
    </lineage>
</organism>
<name>A0ABX1JF32_9PSEU</name>
<feature type="compositionally biased region" description="Basic and acidic residues" evidence="2">
    <location>
        <begin position="641"/>
        <end position="650"/>
    </location>
</feature>
<evidence type="ECO:0000313" key="5">
    <source>
        <dbReference type="Proteomes" id="UP000715441"/>
    </source>
</evidence>
<evidence type="ECO:0000256" key="2">
    <source>
        <dbReference type="SAM" id="MobiDB-lite"/>
    </source>
</evidence>
<dbReference type="InterPro" id="IPR058163">
    <property type="entry name" value="LysR-type_TF_proteobact-type"/>
</dbReference>
<dbReference type="Pfam" id="PF00126">
    <property type="entry name" value="HTH_1"/>
    <property type="match status" value="1"/>
</dbReference>
<feature type="domain" description="HTH lysR-type" evidence="3">
    <location>
        <begin position="794"/>
        <end position="837"/>
    </location>
</feature>
<evidence type="ECO:0000256" key="1">
    <source>
        <dbReference type="ARBA" id="ARBA00009437"/>
    </source>
</evidence>
<dbReference type="InterPro" id="IPR036390">
    <property type="entry name" value="WH_DNA-bd_sf"/>
</dbReference>
<dbReference type="PANTHER" id="PTHR30537:SF5">
    <property type="entry name" value="HTH-TYPE TRANSCRIPTIONAL ACTIVATOR TTDR-RELATED"/>
    <property type="match status" value="1"/>
</dbReference>
<comment type="caution">
    <text evidence="4">The sequence shown here is derived from an EMBL/GenBank/DDBJ whole genome shotgun (WGS) entry which is preliminary data.</text>
</comment>
<feature type="region of interest" description="Disordered" evidence="2">
    <location>
        <begin position="866"/>
        <end position="891"/>
    </location>
</feature>
<evidence type="ECO:0000259" key="3">
    <source>
        <dbReference type="PROSITE" id="PS50931"/>
    </source>
</evidence>
<reference evidence="4 5" key="1">
    <citation type="submission" date="2020-04" db="EMBL/GenBank/DDBJ databases">
        <title>Novel species.</title>
        <authorList>
            <person name="Teo W.F.A."/>
            <person name="Lipun K."/>
            <person name="Srisuk N."/>
            <person name="Duangmal K."/>
        </authorList>
    </citation>
    <scope>NUCLEOTIDE SEQUENCE [LARGE SCALE GENOMIC DNA]</scope>
    <source>
        <strain evidence="4 5">K13G38</strain>
    </source>
</reference>
<dbReference type="InterPro" id="IPR009492">
    <property type="entry name" value="TniQ"/>
</dbReference>
<evidence type="ECO:0000313" key="4">
    <source>
        <dbReference type="EMBL" id="NKQ57335.1"/>
    </source>
</evidence>
<dbReference type="InterPro" id="IPR036388">
    <property type="entry name" value="WH-like_DNA-bd_sf"/>
</dbReference>
<protein>
    <submittedName>
        <fullName evidence="4">LysR family transcriptional regulator</fullName>
    </submittedName>
</protein>
<dbReference type="PROSITE" id="PS50931">
    <property type="entry name" value="HTH_LYSR"/>
    <property type="match status" value="1"/>
</dbReference>
<dbReference type="PANTHER" id="PTHR30537">
    <property type="entry name" value="HTH-TYPE TRANSCRIPTIONAL REGULATOR"/>
    <property type="match status" value="1"/>
</dbReference>